<dbReference type="InterPro" id="IPR006467">
    <property type="entry name" value="MiaB-like_bact"/>
</dbReference>
<dbReference type="InterPro" id="IPR023404">
    <property type="entry name" value="rSAM_horseshoe"/>
</dbReference>
<name>A0A1R3TXU2_9HYPH</name>
<keyword evidence="6" id="KW-0408">Iron</keyword>
<evidence type="ECO:0000256" key="5">
    <source>
        <dbReference type="ARBA" id="ARBA00022723"/>
    </source>
</evidence>
<dbReference type="PROSITE" id="PS51449">
    <property type="entry name" value="MTTASE_N"/>
    <property type="match status" value="1"/>
</dbReference>
<dbReference type="PROSITE" id="PS01278">
    <property type="entry name" value="MTTASE_RADICAL"/>
    <property type="match status" value="1"/>
</dbReference>
<comment type="cofactor">
    <cofactor evidence="1">
        <name>[4Fe-4S] cluster</name>
        <dbReference type="ChEBI" id="CHEBI:49883"/>
    </cofactor>
</comment>
<dbReference type="RefSeq" id="WP_077121441.1">
    <property type="nucleotide sequence ID" value="NZ_FMUE01000008.1"/>
</dbReference>
<dbReference type="SMART" id="SM00729">
    <property type="entry name" value="Elp3"/>
    <property type="match status" value="1"/>
</dbReference>
<gene>
    <name evidence="10" type="primary">mtaB</name>
    <name evidence="10" type="ORF">DSM25559_3426</name>
</gene>
<dbReference type="CDD" id="cd01335">
    <property type="entry name" value="Radical_SAM"/>
    <property type="match status" value="1"/>
</dbReference>
<evidence type="ECO:0000256" key="6">
    <source>
        <dbReference type="ARBA" id="ARBA00023004"/>
    </source>
</evidence>
<dbReference type="GO" id="GO:0046872">
    <property type="term" value="F:metal ion binding"/>
    <property type="evidence" value="ECO:0007669"/>
    <property type="project" value="UniProtKB-KW"/>
</dbReference>
<dbReference type="Pfam" id="PF00919">
    <property type="entry name" value="UPF0004"/>
    <property type="match status" value="1"/>
</dbReference>
<evidence type="ECO:0000259" key="8">
    <source>
        <dbReference type="PROSITE" id="PS51449"/>
    </source>
</evidence>
<dbReference type="PANTHER" id="PTHR11918:SF45">
    <property type="entry name" value="THREONYLCARBAMOYLADENOSINE TRNA METHYLTHIOTRANSFERASE"/>
    <property type="match status" value="1"/>
</dbReference>
<evidence type="ECO:0000256" key="3">
    <source>
        <dbReference type="ARBA" id="ARBA00022679"/>
    </source>
</evidence>
<dbReference type="InterPro" id="IPR005839">
    <property type="entry name" value="Methylthiotransferase"/>
</dbReference>
<dbReference type="EC" id="2.-.-.-" evidence="10"/>
<keyword evidence="5" id="KW-0479">Metal-binding</keyword>
<dbReference type="Pfam" id="PF04055">
    <property type="entry name" value="Radical_SAM"/>
    <property type="match status" value="1"/>
</dbReference>
<dbReference type="SFLD" id="SFLDS00029">
    <property type="entry name" value="Radical_SAM"/>
    <property type="match status" value="1"/>
</dbReference>
<evidence type="ECO:0000256" key="4">
    <source>
        <dbReference type="ARBA" id="ARBA00022691"/>
    </source>
</evidence>
<dbReference type="SFLD" id="SFLDG01082">
    <property type="entry name" value="B12-binding_domain_containing"/>
    <property type="match status" value="1"/>
</dbReference>
<dbReference type="AlphaFoldDB" id="A0A1R3TXU2"/>
<dbReference type="NCBIfam" id="TIGR00089">
    <property type="entry name" value="MiaB/RimO family radical SAM methylthiotransferase"/>
    <property type="match status" value="1"/>
</dbReference>
<proteinExistence type="predicted"/>
<dbReference type="STRING" id="1907666.DSM25559_3426"/>
<evidence type="ECO:0000256" key="1">
    <source>
        <dbReference type="ARBA" id="ARBA00001966"/>
    </source>
</evidence>
<dbReference type="GO" id="GO:0035598">
    <property type="term" value="F:tRNA (N(6)-L-threonylcarbamoyladenosine(37)-C(2))-methylthiotransferase activity"/>
    <property type="evidence" value="ECO:0007669"/>
    <property type="project" value="TreeGrafter"/>
</dbReference>
<evidence type="ECO:0000313" key="10">
    <source>
        <dbReference type="EMBL" id="SCX29806.1"/>
    </source>
</evidence>
<keyword evidence="2" id="KW-0004">4Fe-4S</keyword>
<evidence type="ECO:0000256" key="2">
    <source>
        <dbReference type="ARBA" id="ARBA00022485"/>
    </source>
</evidence>
<keyword evidence="7" id="KW-0411">Iron-sulfur</keyword>
<dbReference type="InterPro" id="IPR006638">
    <property type="entry name" value="Elp3/MiaA/NifB-like_rSAM"/>
</dbReference>
<evidence type="ECO:0000256" key="7">
    <source>
        <dbReference type="ARBA" id="ARBA00023014"/>
    </source>
</evidence>
<dbReference type="Gene3D" id="3.80.30.20">
    <property type="entry name" value="tm_1862 like domain"/>
    <property type="match status" value="1"/>
</dbReference>
<dbReference type="GO" id="GO:0051539">
    <property type="term" value="F:4 iron, 4 sulfur cluster binding"/>
    <property type="evidence" value="ECO:0007669"/>
    <property type="project" value="UniProtKB-KW"/>
</dbReference>
<dbReference type="InterPro" id="IPR020612">
    <property type="entry name" value="Methylthiotransferase_CS"/>
</dbReference>
<dbReference type="PANTHER" id="PTHR11918">
    <property type="entry name" value="RADICAL SAM PROTEINS"/>
    <property type="match status" value="1"/>
</dbReference>
<feature type="domain" description="Radical SAM core" evidence="9">
    <location>
        <begin position="133"/>
        <end position="366"/>
    </location>
</feature>
<dbReference type="PROSITE" id="PS51918">
    <property type="entry name" value="RADICAL_SAM"/>
    <property type="match status" value="1"/>
</dbReference>
<dbReference type="EMBL" id="FMUE01000008">
    <property type="protein sequence ID" value="SCX29806.1"/>
    <property type="molecule type" value="Genomic_DNA"/>
</dbReference>
<reference evidence="11" key="1">
    <citation type="submission" date="2016-10" db="EMBL/GenBank/DDBJ databases">
        <authorList>
            <person name="Wibberg D."/>
        </authorList>
    </citation>
    <scope>NUCLEOTIDE SEQUENCE [LARGE SCALE GENOMIC DNA]</scope>
</reference>
<dbReference type="Proteomes" id="UP000187891">
    <property type="component" value="Unassembled WGS sequence"/>
</dbReference>
<dbReference type="SUPFAM" id="SSF102114">
    <property type="entry name" value="Radical SAM enzymes"/>
    <property type="match status" value="1"/>
</dbReference>
<evidence type="ECO:0000313" key="11">
    <source>
        <dbReference type="Proteomes" id="UP000187891"/>
    </source>
</evidence>
<organism evidence="10 11">
    <name type="scientific">Agrobacterium rosae</name>
    <dbReference type="NCBI Taxonomy" id="1972867"/>
    <lineage>
        <taxon>Bacteria</taxon>
        <taxon>Pseudomonadati</taxon>
        <taxon>Pseudomonadota</taxon>
        <taxon>Alphaproteobacteria</taxon>
        <taxon>Hyphomicrobiales</taxon>
        <taxon>Rhizobiaceae</taxon>
        <taxon>Rhizobium/Agrobacterium group</taxon>
        <taxon>Agrobacterium</taxon>
    </lineage>
</organism>
<evidence type="ECO:0000259" key="9">
    <source>
        <dbReference type="PROSITE" id="PS51918"/>
    </source>
</evidence>
<dbReference type="InterPro" id="IPR013848">
    <property type="entry name" value="Methylthiotransferase_N"/>
</dbReference>
<accession>A0A1R3TXU2</accession>
<feature type="domain" description="MTTase N-terminal" evidence="8">
    <location>
        <begin position="2"/>
        <end position="104"/>
    </location>
</feature>
<dbReference type="Gene3D" id="3.40.50.12160">
    <property type="entry name" value="Methylthiotransferase, N-terminal domain"/>
    <property type="match status" value="1"/>
</dbReference>
<keyword evidence="4" id="KW-0949">S-adenosyl-L-methionine</keyword>
<dbReference type="InterPro" id="IPR038135">
    <property type="entry name" value="Methylthiotransferase_N_sf"/>
</dbReference>
<dbReference type="NCBIfam" id="TIGR01579">
    <property type="entry name" value="MiaB-like-C"/>
    <property type="match status" value="1"/>
</dbReference>
<protein>
    <submittedName>
        <fullName evidence="10">Threonylcarbamoyladenosine tRNA methylthiotransferase MtaB</fullName>
        <ecNumber evidence="10">2.-.-.-</ecNumber>
    </submittedName>
</protein>
<dbReference type="InterPro" id="IPR007197">
    <property type="entry name" value="rSAM"/>
</dbReference>
<keyword evidence="3 10" id="KW-0808">Transferase</keyword>
<dbReference type="InterPro" id="IPR058240">
    <property type="entry name" value="rSAM_sf"/>
</dbReference>
<sequence length="424" mass="46747">MSGVEVITFGCRLNTYESEVMRAQAEKAGLNNAVLVNTCAVTGEAVRQARAAIRRARRENPHARIIVTGCAAQTEKQTFAEMPEVDAVLGNEEKLTSASYRALPDFGVSAEEKLRVNDIMSIKATAPQMIKHIDGHVRAFIQVQNGCDHRCTFCIIPYGRGNSRSVPMGAVVEQARKLTENGYCEIVLTGVDATSYGADLPGEPSLGYLAKTLLKQVPEILRLRLSSIDSIEADKHLMDLIADEPRFMPHLHLSLQHGDDMILKRMKRRHMRADAIAFCHQVKSLRPEIAFGADMIAGFPTETEEMFENAATLAEECGISNLHVFPYSPRPGTPAARMPQLDRGLIKQRAARLRERGEILRHAHLDQMVGTEQTILVENRGFAHTNNFTLVAAPDLAARTLAQVRITGHNGKHLNMQCLAAQAA</sequence>